<organism evidence="1 2">
    <name type="scientific">Leucogyrophana mollusca</name>
    <dbReference type="NCBI Taxonomy" id="85980"/>
    <lineage>
        <taxon>Eukaryota</taxon>
        <taxon>Fungi</taxon>
        <taxon>Dikarya</taxon>
        <taxon>Basidiomycota</taxon>
        <taxon>Agaricomycotina</taxon>
        <taxon>Agaricomycetes</taxon>
        <taxon>Agaricomycetidae</taxon>
        <taxon>Boletales</taxon>
        <taxon>Boletales incertae sedis</taxon>
        <taxon>Leucogyrophana</taxon>
    </lineage>
</organism>
<accession>A0ACB8B4W1</accession>
<dbReference type="EMBL" id="MU266595">
    <property type="protein sequence ID" value="KAH7920223.1"/>
    <property type="molecule type" value="Genomic_DNA"/>
</dbReference>
<keyword evidence="2" id="KW-1185">Reference proteome</keyword>
<reference evidence="1" key="1">
    <citation type="journal article" date="2021" name="New Phytol.">
        <title>Evolutionary innovations through gain and loss of genes in the ectomycorrhizal Boletales.</title>
        <authorList>
            <person name="Wu G."/>
            <person name="Miyauchi S."/>
            <person name="Morin E."/>
            <person name="Kuo A."/>
            <person name="Drula E."/>
            <person name="Varga T."/>
            <person name="Kohler A."/>
            <person name="Feng B."/>
            <person name="Cao Y."/>
            <person name="Lipzen A."/>
            <person name="Daum C."/>
            <person name="Hundley H."/>
            <person name="Pangilinan J."/>
            <person name="Johnson J."/>
            <person name="Barry K."/>
            <person name="LaButti K."/>
            <person name="Ng V."/>
            <person name="Ahrendt S."/>
            <person name="Min B."/>
            <person name="Choi I.G."/>
            <person name="Park H."/>
            <person name="Plett J.M."/>
            <person name="Magnuson J."/>
            <person name="Spatafora J.W."/>
            <person name="Nagy L.G."/>
            <person name="Henrissat B."/>
            <person name="Grigoriev I.V."/>
            <person name="Yang Z.L."/>
            <person name="Xu J."/>
            <person name="Martin F.M."/>
        </authorList>
    </citation>
    <scope>NUCLEOTIDE SEQUENCE</scope>
    <source>
        <strain evidence="1">KUC20120723A-06</strain>
    </source>
</reference>
<evidence type="ECO:0000313" key="2">
    <source>
        <dbReference type="Proteomes" id="UP000790709"/>
    </source>
</evidence>
<proteinExistence type="predicted"/>
<comment type="caution">
    <text evidence="1">The sequence shown here is derived from an EMBL/GenBank/DDBJ whole genome shotgun (WGS) entry which is preliminary data.</text>
</comment>
<evidence type="ECO:0000313" key="1">
    <source>
        <dbReference type="EMBL" id="KAH7920223.1"/>
    </source>
</evidence>
<sequence>MSRTALPLALLDLTLLRAASRTAGTKPLPKCRKSHLGLVLARPMHQAVAAAPPTMEYLPEPTDQGVYSRRRMRRRRDVKGGVLAVRKADKPVTGLNLPALPSSIGLTELEKRVLALQNTSLNESLRPQLPIPTKS</sequence>
<protein>
    <submittedName>
        <fullName evidence="1">Uncharacterized protein</fullName>
    </submittedName>
</protein>
<name>A0ACB8B4W1_9AGAM</name>
<dbReference type="Proteomes" id="UP000790709">
    <property type="component" value="Unassembled WGS sequence"/>
</dbReference>
<gene>
    <name evidence="1" type="ORF">BV22DRAFT_816492</name>
</gene>